<evidence type="ECO:0000313" key="8">
    <source>
        <dbReference type="EMBL" id="MDZ5457347.1"/>
    </source>
</evidence>
<dbReference type="Gene3D" id="1.10.760.10">
    <property type="entry name" value="Cytochrome c-like domain"/>
    <property type="match status" value="1"/>
</dbReference>
<accession>A0ABU5IE02</accession>
<keyword evidence="1 4" id="KW-0349">Heme</keyword>
<feature type="region of interest" description="Disordered" evidence="5">
    <location>
        <begin position="29"/>
        <end position="58"/>
    </location>
</feature>
<organism evidence="8 9">
    <name type="scientific">Azohydromonas lata</name>
    <dbReference type="NCBI Taxonomy" id="45677"/>
    <lineage>
        <taxon>Bacteria</taxon>
        <taxon>Pseudomonadati</taxon>
        <taxon>Pseudomonadota</taxon>
        <taxon>Betaproteobacteria</taxon>
        <taxon>Burkholderiales</taxon>
        <taxon>Sphaerotilaceae</taxon>
        <taxon>Azohydromonas</taxon>
    </lineage>
</organism>
<dbReference type="SUPFAM" id="SSF46626">
    <property type="entry name" value="Cytochrome c"/>
    <property type="match status" value="1"/>
</dbReference>
<protein>
    <submittedName>
        <fullName evidence="8">Cytochrome c</fullName>
    </submittedName>
</protein>
<dbReference type="PANTHER" id="PTHR40394">
    <property type="entry name" value="LIPOPROTEIN-RELATED"/>
    <property type="match status" value="1"/>
</dbReference>
<reference evidence="8 9" key="1">
    <citation type="submission" date="2023-11" db="EMBL/GenBank/DDBJ databases">
        <title>Draft genome of Azohydromonas lata strain H1 (DSM1123), a polyhydroxyalkanoate producer.</title>
        <authorList>
            <person name="Traversa D."/>
            <person name="D'Addabbo P."/>
            <person name="Pazzani C."/>
            <person name="Manzari C."/>
            <person name="Chiara M."/>
            <person name="Scrascia M."/>
        </authorList>
    </citation>
    <scope>NUCLEOTIDE SEQUENCE [LARGE SCALE GENOMIC DNA]</scope>
    <source>
        <strain evidence="8 9">H1</strain>
    </source>
</reference>
<keyword evidence="2 4" id="KW-0479">Metal-binding</keyword>
<sequence>MRRAWPLLLCSLPLLAGCERLMRNMYDQPRLDPGEPSSLFADGKASRPPPPGSVAHAMGDLAATSSGRRGDEVPAQLQAAQSATALPPVTAELLRRGQERYTIYCLPCHSPLGDGDGPIVRRGFPAPPSYHQQRLRQAPDRHFYDVITNGYGVMVPYADRVAPDDRWAIVAYIRALQLSQHAPIAALPPALQASLRALPPPGAASSAANGSTGR</sequence>
<proteinExistence type="predicted"/>
<dbReference type="Pfam" id="PF13442">
    <property type="entry name" value="Cytochrome_CBB3"/>
    <property type="match status" value="1"/>
</dbReference>
<evidence type="ECO:0000256" key="2">
    <source>
        <dbReference type="ARBA" id="ARBA00022723"/>
    </source>
</evidence>
<evidence type="ECO:0000256" key="5">
    <source>
        <dbReference type="SAM" id="MobiDB-lite"/>
    </source>
</evidence>
<dbReference type="RefSeq" id="WP_322465667.1">
    <property type="nucleotide sequence ID" value="NZ_JAXOJX010000017.1"/>
</dbReference>
<evidence type="ECO:0000313" key="9">
    <source>
        <dbReference type="Proteomes" id="UP001293718"/>
    </source>
</evidence>
<dbReference type="InterPro" id="IPR009056">
    <property type="entry name" value="Cyt_c-like_dom"/>
</dbReference>
<feature type="signal peptide" evidence="6">
    <location>
        <begin position="1"/>
        <end position="16"/>
    </location>
</feature>
<feature type="domain" description="Cytochrome c" evidence="7">
    <location>
        <begin position="92"/>
        <end position="177"/>
    </location>
</feature>
<feature type="chain" id="PRO_5047220043" evidence="6">
    <location>
        <begin position="17"/>
        <end position="214"/>
    </location>
</feature>
<dbReference type="InterPro" id="IPR036909">
    <property type="entry name" value="Cyt_c-like_dom_sf"/>
</dbReference>
<keyword evidence="3 4" id="KW-0408">Iron</keyword>
<dbReference type="PROSITE" id="PS51007">
    <property type="entry name" value="CYTC"/>
    <property type="match status" value="1"/>
</dbReference>
<gene>
    <name evidence="8" type="ORF">SM757_12275</name>
</gene>
<evidence type="ECO:0000256" key="3">
    <source>
        <dbReference type="ARBA" id="ARBA00023004"/>
    </source>
</evidence>
<dbReference type="PROSITE" id="PS51257">
    <property type="entry name" value="PROKAR_LIPOPROTEIN"/>
    <property type="match status" value="1"/>
</dbReference>
<comment type="caution">
    <text evidence="8">The sequence shown here is derived from an EMBL/GenBank/DDBJ whole genome shotgun (WGS) entry which is preliminary data.</text>
</comment>
<name>A0ABU5IE02_9BURK</name>
<keyword evidence="9" id="KW-1185">Reference proteome</keyword>
<dbReference type="EMBL" id="JAXOJX010000017">
    <property type="protein sequence ID" value="MDZ5457347.1"/>
    <property type="molecule type" value="Genomic_DNA"/>
</dbReference>
<dbReference type="Proteomes" id="UP001293718">
    <property type="component" value="Unassembled WGS sequence"/>
</dbReference>
<evidence type="ECO:0000256" key="4">
    <source>
        <dbReference type="PROSITE-ProRule" id="PRU00433"/>
    </source>
</evidence>
<dbReference type="PANTHER" id="PTHR40394:SF2">
    <property type="entry name" value="QUINOL:CYTOCHROME C OXIDOREDUCTASE MEMBRANE PROTEIN"/>
    <property type="match status" value="1"/>
</dbReference>
<evidence type="ECO:0000256" key="6">
    <source>
        <dbReference type="SAM" id="SignalP"/>
    </source>
</evidence>
<evidence type="ECO:0000256" key="1">
    <source>
        <dbReference type="ARBA" id="ARBA00022617"/>
    </source>
</evidence>
<evidence type="ECO:0000259" key="7">
    <source>
        <dbReference type="PROSITE" id="PS51007"/>
    </source>
</evidence>
<keyword evidence="6" id="KW-0732">Signal</keyword>